<protein>
    <submittedName>
        <fullName evidence="12">Cation efflux protein</fullName>
    </submittedName>
</protein>
<evidence type="ECO:0000256" key="8">
    <source>
        <dbReference type="SAM" id="MobiDB-lite"/>
    </source>
</evidence>
<dbReference type="STRING" id="857566.A0A1E3PQE1"/>
<keyword evidence="6 9" id="KW-1133">Transmembrane helix</keyword>
<reference evidence="12 13" key="1">
    <citation type="journal article" date="2016" name="Proc. Natl. Acad. Sci. U.S.A.">
        <title>Comparative genomics of biotechnologically important yeasts.</title>
        <authorList>
            <person name="Riley R."/>
            <person name="Haridas S."/>
            <person name="Wolfe K.H."/>
            <person name="Lopes M.R."/>
            <person name="Hittinger C.T."/>
            <person name="Goeker M."/>
            <person name="Salamov A.A."/>
            <person name="Wisecaver J.H."/>
            <person name="Long T.M."/>
            <person name="Calvey C.H."/>
            <person name="Aerts A.L."/>
            <person name="Barry K.W."/>
            <person name="Choi C."/>
            <person name="Clum A."/>
            <person name="Coughlan A.Y."/>
            <person name="Deshpande S."/>
            <person name="Douglass A.P."/>
            <person name="Hanson S.J."/>
            <person name="Klenk H.-P."/>
            <person name="LaButti K.M."/>
            <person name="Lapidus A."/>
            <person name="Lindquist E.A."/>
            <person name="Lipzen A.M."/>
            <person name="Meier-Kolthoff J.P."/>
            <person name="Ohm R.A."/>
            <person name="Otillar R.P."/>
            <person name="Pangilinan J.L."/>
            <person name="Peng Y."/>
            <person name="Rokas A."/>
            <person name="Rosa C.A."/>
            <person name="Scheuner C."/>
            <person name="Sibirny A.A."/>
            <person name="Slot J.C."/>
            <person name="Stielow J.B."/>
            <person name="Sun H."/>
            <person name="Kurtzman C.P."/>
            <person name="Blackwell M."/>
            <person name="Grigoriev I.V."/>
            <person name="Jeffries T.W."/>
        </authorList>
    </citation>
    <scope>NUCLEOTIDE SEQUENCE [LARGE SCALE GENOMIC DNA]</scope>
    <source>
        <strain evidence="12 13">DSM 6958</strain>
    </source>
</reference>
<keyword evidence="4 9" id="KW-0812">Transmembrane</keyword>
<dbReference type="Proteomes" id="UP000095009">
    <property type="component" value="Unassembled WGS sequence"/>
</dbReference>
<sequence>MEGKEFKIIFLLALDISFFLLEAIVGYTVHSLALVADSFHMLNDVFSLIIALWAVKVSKARGPDSKYTYGWQRAEILGALVNAVFLLALCFTIFLEAIQRFFEPQVINNPILVLGVGCAGLASNIVGLVLFHDHSHGGHSHGGHSHGGHSHGSHSHEGHAHDDHAHDHAHNNTHDHDHSHADLEAAIPTENTSLLTTAVSGSHHRSISDASITHVDHYHSKPKEVAKPTKSLNMEGVWIHVLGDALGNIGVIATALFIWKTDYTWRYLADPLVSLLITVIIFTSALGLFKRTSAILLQAVPQSVDAEEVKEDIASLAGIQEIHDLHIWILKEDLFIATLHVGVSVDPAEFMALAAKIRMCLNGHGISSVTIQPEFNVPPTSSAGSYHVSVGGLRSSLSNGCLVAKN</sequence>
<feature type="compositionally biased region" description="Basic residues" evidence="8">
    <location>
        <begin position="137"/>
        <end position="153"/>
    </location>
</feature>
<feature type="transmembrane region" description="Helical" evidence="9">
    <location>
        <begin position="9"/>
        <end position="29"/>
    </location>
</feature>
<evidence type="ECO:0000256" key="9">
    <source>
        <dbReference type="SAM" id="Phobius"/>
    </source>
</evidence>
<dbReference type="AlphaFoldDB" id="A0A1E3PQE1"/>
<evidence type="ECO:0000259" key="11">
    <source>
        <dbReference type="Pfam" id="PF16916"/>
    </source>
</evidence>
<evidence type="ECO:0000256" key="7">
    <source>
        <dbReference type="ARBA" id="ARBA00023136"/>
    </source>
</evidence>
<evidence type="ECO:0000256" key="4">
    <source>
        <dbReference type="ARBA" id="ARBA00022692"/>
    </source>
</evidence>
<comment type="similarity">
    <text evidence="2">Belongs to the cation diffusion facilitator (CDF) transporter (TC 2.A.4) family. SLC30A subfamily.</text>
</comment>
<organism evidence="12 13">
    <name type="scientific">Nadsonia fulvescens var. elongata DSM 6958</name>
    <dbReference type="NCBI Taxonomy" id="857566"/>
    <lineage>
        <taxon>Eukaryota</taxon>
        <taxon>Fungi</taxon>
        <taxon>Dikarya</taxon>
        <taxon>Ascomycota</taxon>
        <taxon>Saccharomycotina</taxon>
        <taxon>Dipodascomycetes</taxon>
        <taxon>Dipodascales</taxon>
        <taxon>Dipodascales incertae sedis</taxon>
        <taxon>Nadsonia</taxon>
    </lineage>
</organism>
<dbReference type="InterPro" id="IPR002524">
    <property type="entry name" value="Cation_efflux"/>
</dbReference>
<feature type="transmembrane region" description="Helical" evidence="9">
    <location>
        <begin position="271"/>
        <end position="289"/>
    </location>
</feature>
<keyword evidence="7 9" id="KW-0472">Membrane</keyword>
<dbReference type="Gene3D" id="1.20.1510.10">
    <property type="entry name" value="Cation efflux protein transmembrane domain"/>
    <property type="match status" value="1"/>
</dbReference>
<evidence type="ECO:0000256" key="5">
    <source>
        <dbReference type="ARBA" id="ARBA00022833"/>
    </source>
</evidence>
<dbReference type="SUPFAM" id="SSF161111">
    <property type="entry name" value="Cation efflux protein transmembrane domain-like"/>
    <property type="match status" value="1"/>
</dbReference>
<feature type="transmembrane region" description="Helical" evidence="9">
    <location>
        <begin position="35"/>
        <end position="55"/>
    </location>
</feature>
<feature type="domain" description="Cation efflux protein cytoplasmic" evidence="11">
    <location>
        <begin position="302"/>
        <end position="374"/>
    </location>
</feature>
<evidence type="ECO:0000259" key="10">
    <source>
        <dbReference type="Pfam" id="PF01545"/>
    </source>
</evidence>
<dbReference type="PANTHER" id="PTHR45820:SF4">
    <property type="entry name" value="ZINC TRANSPORTER 63C, ISOFORM F"/>
    <property type="match status" value="1"/>
</dbReference>
<feature type="region of interest" description="Disordered" evidence="8">
    <location>
        <begin position="137"/>
        <end position="178"/>
    </location>
</feature>
<dbReference type="PANTHER" id="PTHR45820">
    <property type="entry name" value="FI23527P1"/>
    <property type="match status" value="1"/>
</dbReference>
<feature type="transmembrane region" description="Helical" evidence="9">
    <location>
        <begin position="237"/>
        <end position="259"/>
    </location>
</feature>
<gene>
    <name evidence="12" type="ORF">NADFUDRAFT_45707</name>
</gene>
<feature type="compositionally biased region" description="Basic and acidic residues" evidence="8">
    <location>
        <begin position="154"/>
        <end position="178"/>
    </location>
</feature>
<feature type="transmembrane region" description="Helical" evidence="9">
    <location>
        <begin position="76"/>
        <end position="98"/>
    </location>
</feature>
<evidence type="ECO:0000256" key="3">
    <source>
        <dbReference type="ARBA" id="ARBA00022448"/>
    </source>
</evidence>
<evidence type="ECO:0000256" key="6">
    <source>
        <dbReference type="ARBA" id="ARBA00022989"/>
    </source>
</evidence>
<feature type="transmembrane region" description="Helical" evidence="9">
    <location>
        <begin position="110"/>
        <end position="131"/>
    </location>
</feature>
<dbReference type="InterPro" id="IPR058533">
    <property type="entry name" value="Cation_efflux_TM"/>
</dbReference>
<dbReference type="EMBL" id="KV454407">
    <property type="protein sequence ID" value="ODQ67659.1"/>
    <property type="molecule type" value="Genomic_DNA"/>
</dbReference>
<keyword evidence="3" id="KW-0813">Transport</keyword>
<dbReference type="InterPro" id="IPR027470">
    <property type="entry name" value="Cation_efflux_CTD"/>
</dbReference>
<proteinExistence type="inferred from homology"/>
<dbReference type="InterPro" id="IPR027469">
    <property type="entry name" value="Cation_efflux_TMD_sf"/>
</dbReference>
<accession>A0A1E3PQE1</accession>
<dbReference type="SUPFAM" id="SSF160240">
    <property type="entry name" value="Cation efflux protein cytoplasmic domain-like"/>
    <property type="match status" value="1"/>
</dbReference>
<dbReference type="GO" id="GO:0006882">
    <property type="term" value="P:intracellular zinc ion homeostasis"/>
    <property type="evidence" value="ECO:0007669"/>
    <property type="project" value="TreeGrafter"/>
</dbReference>
<evidence type="ECO:0000313" key="13">
    <source>
        <dbReference type="Proteomes" id="UP000095009"/>
    </source>
</evidence>
<evidence type="ECO:0000256" key="2">
    <source>
        <dbReference type="ARBA" id="ARBA00008873"/>
    </source>
</evidence>
<evidence type="ECO:0000313" key="12">
    <source>
        <dbReference type="EMBL" id="ODQ67659.1"/>
    </source>
</evidence>
<dbReference type="OrthoDB" id="9944568at2759"/>
<comment type="subcellular location">
    <subcellularLocation>
        <location evidence="1">Membrane</location>
        <topology evidence="1">Multi-pass membrane protein</topology>
    </subcellularLocation>
</comment>
<dbReference type="Pfam" id="PF16916">
    <property type="entry name" value="ZT_dimer"/>
    <property type="match status" value="1"/>
</dbReference>
<dbReference type="NCBIfam" id="TIGR01297">
    <property type="entry name" value="CDF"/>
    <property type="match status" value="1"/>
</dbReference>
<dbReference type="GO" id="GO:0005385">
    <property type="term" value="F:zinc ion transmembrane transporter activity"/>
    <property type="evidence" value="ECO:0007669"/>
    <property type="project" value="TreeGrafter"/>
</dbReference>
<keyword evidence="5" id="KW-0862">Zinc</keyword>
<dbReference type="InterPro" id="IPR036837">
    <property type="entry name" value="Cation_efflux_CTD_sf"/>
</dbReference>
<dbReference type="GO" id="GO:0000329">
    <property type="term" value="C:fungal-type vacuole membrane"/>
    <property type="evidence" value="ECO:0007669"/>
    <property type="project" value="TreeGrafter"/>
</dbReference>
<name>A0A1E3PQE1_9ASCO</name>
<feature type="domain" description="Cation efflux protein transmembrane" evidence="10">
    <location>
        <begin position="9"/>
        <end position="297"/>
    </location>
</feature>
<evidence type="ECO:0000256" key="1">
    <source>
        <dbReference type="ARBA" id="ARBA00004141"/>
    </source>
</evidence>
<dbReference type="Pfam" id="PF01545">
    <property type="entry name" value="Cation_efflux"/>
    <property type="match status" value="1"/>
</dbReference>
<keyword evidence="13" id="KW-1185">Reference proteome</keyword>